<gene>
    <name evidence="1" type="ORF">AVEN_122687_1</name>
</gene>
<dbReference type="Proteomes" id="UP000499080">
    <property type="component" value="Unassembled WGS sequence"/>
</dbReference>
<protein>
    <submittedName>
        <fullName evidence="1">Uncharacterized protein</fullName>
    </submittedName>
</protein>
<dbReference type="OrthoDB" id="6446116at2759"/>
<dbReference type="EMBL" id="BGPR01010696">
    <property type="protein sequence ID" value="GBN47545.1"/>
    <property type="molecule type" value="Genomic_DNA"/>
</dbReference>
<comment type="caution">
    <text evidence="1">The sequence shown here is derived from an EMBL/GenBank/DDBJ whole genome shotgun (WGS) entry which is preliminary data.</text>
</comment>
<dbReference type="AlphaFoldDB" id="A0A4Y2P6K9"/>
<evidence type="ECO:0000313" key="2">
    <source>
        <dbReference type="Proteomes" id="UP000499080"/>
    </source>
</evidence>
<sequence length="128" mass="15080">MDLIQLYSYPDIEDGEIEDETCIINKNTRIIGVICWNERGYTITNGVVHISRLDGQKLYEDLRTLMIDRLFVVEEFGIIHFERLIKLPPLPDSFPPCPFCNRIDCHMWKVMEGGYQKLVKFKIHPIEH</sequence>
<keyword evidence="2" id="KW-1185">Reference proteome</keyword>
<organism evidence="1 2">
    <name type="scientific">Araneus ventricosus</name>
    <name type="common">Orbweaver spider</name>
    <name type="synonym">Epeira ventricosa</name>
    <dbReference type="NCBI Taxonomy" id="182803"/>
    <lineage>
        <taxon>Eukaryota</taxon>
        <taxon>Metazoa</taxon>
        <taxon>Ecdysozoa</taxon>
        <taxon>Arthropoda</taxon>
        <taxon>Chelicerata</taxon>
        <taxon>Arachnida</taxon>
        <taxon>Araneae</taxon>
        <taxon>Araneomorphae</taxon>
        <taxon>Entelegynae</taxon>
        <taxon>Araneoidea</taxon>
        <taxon>Araneidae</taxon>
        <taxon>Araneus</taxon>
    </lineage>
</organism>
<proteinExistence type="predicted"/>
<evidence type="ECO:0000313" key="1">
    <source>
        <dbReference type="EMBL" id="GBN47545.1"/>
    </source>
</evidence>
<accession>A0A4Y2P6K9</accession>
<name>A0A4Y2P6K9_ARAVE</name>
<reference evidence="1 2" key="1">
    <citation type="journal article" date="2019" name="Sci. Rep.">
        <title>Orb-weaving spider Araneus ventricosus genome elucidates the spidroin gene catalogue.</title>
        <authorList>
            <person name="Kono N."/>
            <person name="Nakamura H."/>
            <person name="Ohtoshi R."/>
            <person name="Moran D.A.P."/>
            <person name="Shinohara A."/>
            <person name="Yoshida Y."/>
            <person name="Fujiwara M."/>
            <person name="Mori M."/>
            <person name="Tomita M."/>
            <person name="Arakawa K."/>
        </authorList>
    </citation>
    <scope>NUCLEOTIDE SEQUENCE [LARGE SCALE GENOMIC DNA]</scope>
</reference>